<proteinExistence type="predicted"/>
<protein>
    <submittedName>
        <fullName evidence="3">Uncharacterized protein</fullName>
    </submittedName>
</protein>
<evidence type="ECO:0000313" key="3">
    <source>
        <dbReference type="WBParaSite" id="PSAMB.scaffold7223size8009.g29778.t1"/>
    </source>
</evidence>
<name>A0A914XA85_9BILA</name>
<accession>A0A914XA85</accession>
<sequence>MVEQRDGERGGQQVGNGHQPRPFRIGLNPHSSTAINKEVDAESIQPIAADSTSFPAKTDQLNSSAPPFSFLAPRRGVVNGASNSHTLNLFALVVDGNTRPFSYSNASAGFFTIHRS</sequence>
<dbReference type="WBParaSite" id="PSAMB.scaffold7223size8009.g29778.t1">
    <property type="protein sequence ID" value="PSAMB.scaffold7223size8009.g29778.t1"/>
    <property type="gene ID" value="PSAMB.scaffold7223size8009.g29778"/>
</dbReference>
<organism evidence="2 3">
    <name type="scientific">Plectus sambesii</name>
    <dbReference type="NCBI Taxonomy" id="2011161"/>
    <lineage>
        <taxon>Eukaryota</taxon>
        <taxon>Metazoa</taxon>
        <taxon>Ecdysozoa</taxon>
        <taxon>Nematoda</taxon>
        <taxon>Chromadorea</taxon>
        <taxon>Plectida</taxon>
        <taxon>Plectina</taxon>
        <taxon>Plectoidea</taxon>
        <taxon>Plectidae</taxon>
        <taxon>Plectus</taxon>
    </lineage>
</organism>
<dbReference type="AlphaFoldDB" id="A0A914XA85"/>
<feature type="region of interest" description="Disordered" evidence="1">
    <location>
        <begin position="1"/>
        <end position="30"/>
    </location>
</feature>
<keyword evidence="2" id="KW-1185">Reference proteome</keyword>
<reference evidence="3" key="1">
    <citation type="submission" date="2022-11" db="UniProtKB">
        <authorList>
            <consortium name="WormBaseParasite"/>
        </authorList>
    </citation>
    <scope>IDENTIFICATION</scope>
</reference>
<evidence type="ECO:0000256" key="1">
    <source>
        <dbReference type="SAM" id="MobiDB-lite"/>
    </source>
</evidence>
<dbReference type="Proteomes" id="UP000887566">
    <property type="component" value="Unplaced"/>
</dbReference>
<evidence type="ECO:0000313" key="2">
    <source>
        <dbReference type="Proteomes" id="UP000887566"/>
    </source>
</evidence>